<dbReference type="InterPro" id="IPR055170">
    <property type="entry name" value="GFO_IDH_MocA-like_dom"/>
</dbReference>
<dbReference type="OrthoDB" id="256869at2"/>
<dbReference type="RefSeq" id="WP_135337321.1">
    <property type="nucleotide sequence ID" value="NZ_JBHLTX010000042.1"/>
</dbReference>
<feature type="domain" description="Gfo/Idh/MocA-like oxidoreductase N-terminal" evidence="4">
    <location>
        <begin position="1"/>
        <end position="136"/>
    </location>
</feature>
<dbReference type="AlphaFoldDB" id="A0A4Z0HFC5"/>
<dbReference type="PANTHER" id="PTHR42840">
    <property type="entry name" value="NAD(P)-BINDING ROSSMANN-FOLD SUPERFAMILY PROTEIN-RELATED"/>
    <property type="match status" value="1"/>
</dbReference>
<accession>A0A4Z0HFC5</accession>
<dbReference type="Gene3D" id="3.40.50.720">
    <property type="entry name" value="NAD(P)-binding Rossmann-like Domain"/>
    <property type="match status" value="1"/>
</dbReference>
<dbReference type="PANTHER" id="PTHR42840:SF3">
    <property type="entry name" value="BINDING ROSSMANN FOLD OXIDOREDUCTASE, PUTATIVE (AFU_ORTHOLOGUE AFUA_2G10240)-RELATED"/>
    <property type="match status" value="1"/>
</dbReference>
<evidence type="ECO:0000256" key="2">
    <source>
        <dbReference type="ARBA" id="ARBA00023002"/>
    </source>
</evidence>
<reference evidence="6 7" key="1">
    <citation type="submission" date="2019-03" db="EMBL/GenBank/DDBJ databases">
        <authorList>
            <person name="Gonzalez-Pimentel J.L."/>
        </authorList>
    </citation>
    <scope>NUCLEOTIDE SEQUENCE [LARGE SCALE GENOMIC DNA]</scope>
    <source>
        <strain evidence="6 7">JCM 31289</strain>
    </source>
</reference>
<feature type="domain" description="GFO/IDH/MocA-like oxidoreductase" evidence="5">
    <location>
        <begin position="144"/>
        <end position="262"/>
    </location>
</feature>
<proteinExistence type="inferred from homology"/>
<sequence length="368" mass="37914">MRVGLLGAGRIGSFHAAALAAVPGVEALLIGDAEPERALRLAAHLGPPATPTGGAQVAPAAGAAAVLAGSVDAVFAAGVDAVVITAATAAHAELIVRAARAGLPVYCEKPIAPDLAGTEWALREVAAAGTWLQVGFQRRFDAGYLAARQAYRSGRLGRVHTVRTVTSDAAPPPPGFLPHSGGLIRDCLVHDFDAVRWLTGREVVEVYAVGSDTGGADAFRAAGDVHTAAVLLTLDDGTLVSSTATRYNGAGYDVRMELSGERDQWVVGLDARTPFTSAEPGGPAAPAHPWPGFLERFADAYRAELAAFLAAVRGQGPNPCPGQQALAALLVAEAGELSRRERRPVSPAEIARRMADPAEQGGVPDQVD</sequence>
<dbReference type="Pfam" id="PF01408">
    <property type="entry name" value="GFO_IDH_MocA"/>
    <property type="match status" value="1"/>
</dbReference>
<dbReference type="Pfam" id="PF22725">
    <property type="entry name" value="GFO_IDH_MocA_C3"/>
    <property type="match status" value="1"/>
</dbReference>
<evidence type="ECO:0000259" key="4">
    <source>
        <dbReference type="Pfam" id="PF01408"/>
    </source>
</evidence>
<name>A0A4Z0HFC5_9ACTN</name>
<keyword evidence="2" id="KW-0560">Oxidoreductase</keyword>
<gene>
    <name evidence="6" type="ORF">E4099_02995</name>
</gene>
<dbReference type="Gene3D" id="3.30.360.10">
    <property type="entry name" value="Dihydrodipicolinate Reductase, domain 2"/>
    <property type="match status" value="1"/>
</dbReference>
<dbReference type="InterPro" id="IPR000683">
    <property type="entry name" value="Gfo/Idh/MocA-like_OxRdtase_N"/>
</dbReference>
<dbReference type="EMBL" id="SRID01000013">
    <property type="protein sequence ID" value="TGB17827.1"/>
    <property type="molecule type" value="Genomic_DNA"/>
</dbReference>
<dbReference type="GO" id="GO:0016491">
    <property type="term" value="F:oxidoreductase activity"/>
    <property type="evidence" value="ECO:0007669"/>
    <property type="project" value="UniProtKB-KW"/>
</dbReference>
<dbReference type="InterPro" id="IPR036291">
    <property type="entry name" value="NAD(P)-bd_dom_sf"/>
</dbReference>
<evidence type="ECO:0000256" key="1">
    <source>
        <dbReference type="ARBA" id="ARBA00010928"/>
    </source>
</evidence>
<evidence type="ECO:0000256" key="3">
    <source>
        <dbReference type="SAM" id="MobiDB-lite"/>
    </source>
</evidence>
<comment type="caution">
    <text evidence="6">The sequence shown here is derived from an EMBL/GenBank/DDBJ whole genome shotgun (WGS) entry which is preliminary data.</text>
</comment>
<organism evidence="6 7">
    <name type="scientific">Streptomyces palmae</name>
    <dbReference type="NCBI Taxonomy" id="1701085"/>
    <lineage>
        <taxon>Bacteria</taxon>
        <taxon>Bacillati</taxon>
        <taxon>Actinomycetota</taxon>
        <taxon>Actinomycetes</taxon>
        <taxon>Kitasatosporales</taxon>
        <taxon>Streptomycetaceae</taxon>
        <taxon>Streptomyces</taxon>
    </lineage>
</organism>
<dbReference type="GO" id="GO:0000166">
    <property type="term" value="F:nucleotide binding"/>
    <property type="evidence" value="ECO:0007669"/>
    <property type="project" value="InterPro"/>
</dbReference>
<dbReference type="SUPFAM" id="SSF55347">
    <property type="entry name" value="Glyceraldehyde-3-phosphate dehydrogenase-like, C-terminal domain"/>
    <property type="match status" value="1"/>
</dbReference>
<keyword evidence="7" id="KW-1185">Reference proteome</keyword>
<comment type="similarity">
    <text evidence="1">Belongs to the Gfo/Idh/MocA family.</text>
</comment>
<dbReference type="SUPFAM" id="SSF51735">
    <property type="entry name" value="NAD(P)-binding Rossmann-fold domains"/>
    <property type="match status" value="1"/>
</dbReference>
<evidence type="ECO:0000313" key="6">
    <source>
        <dbReference type="EMBL" id="TGB17827.1"/>
    </source>
</evidence>
<evidence type="ECO:0000313" key="7">
    <source>
        <dbReference type="Proteomes" id="UP000297948"/>
    </source>
</evidence>
<protein>
    <submittedName>
        <fullName evidence="6">Dehydrogenase</fullName>
    </submittedName>
</protein>
<feature type="region of interest" description="Disordered" evidence="3">
    <location>
        <begin position="337"/>
        <end position="368"/>
    </location>
</feature>
<evidence type="ECO:0000259" key="5">
    <source>
        <dbReference type="Pfam" id="PF22725"/>
    </source>
</evidence>
<dbReference type="Proteomes" id="UP000297948">
    <property type="component" value="Unassembled WGS sequence"/>
</dbReference>